<feature type="region of interest" description="Disordered" evidence="1">
    <location>
        <begin position="61"/>
        <end position="80"/>
    </location>
</feature>
<evidence type="ECO:0000313" key="3">
    <source>
        <dbReference type="Proteomes" id="UP000218811"/>
    </source>
</evidence>
<keyword evidence="3" id="KW-1185">Reference proteome</keyword>
<organism evidence="2 3">
    <name type="scientific">Wolfiporia cocos (strain MD-104)</name>
    <name type="common">Brown rot fungus</name>
    <dbReference type="NCBI Taxonomy" id="742152"/>
    <lineage>
        <taxon>Eukaryota</taxon>
        <taxon>Fungi</taxon>
        <taxon>Dikarya</taxon>
        <taxon>Basidiomycota</taxon>
        <taxon>Agaricomycotina</taxon>
        <taxon>Agaricomycetes</taxon>
        <taxon>Polyporales</taxon>
        <taxon>Phaeolaceae</taxon>
        <taxon>Wolfiporia</taxon>
    </lineage>
</organism>
<gene>
    <name evidence="2" type="ORF">WOLCODRAFT_159917</name>
</gene>
<proteinExistence type="predicted"/>
<dbReference type="Proteomes" id="UP000218811">
    <property type="component" value="Unassembled WGS sequence"/>
</dbReference>
<feature type="compositionally biased region" description="Basic and acidic residues" evidence="1">
    <location>
        <begin position="64"/>
        <end position="80"/>
    </location>
</feature>
<evidence type="ECO:0000313" key="2">
    <source>
        <dbReference type="EMBL" id="PCH33214.1"/>
    </source>
</evidence>
<dbReference type="EMBL" id="KB467831">
    <property type="protein sequence ID" value="PCH33214.1"/>
    <property type="molecule type" value="Genomic_DNA"/>
</dbReference>
<protein>
    <submittedName>
        <fullName evidence="2">Uncharacterized protein</fullName>
    </submittedName>
</protein>
<sequence length="273" mass="30974">MESHFSHLPDEHAKALARKLAYYCITSAKSGKVIRLQPVRDQEAAYNAALEAWNADSRNPRWVPSKDDEERTHARFDETRETEPTTLHDRFCYRDARTDQVGECTMVDYGKSRPRGLYFDIRDANEVEARITPEEMKQVLEDCYTRLERHGMNLEIFVVLRYFTSLYTPGQSDGTGLFVADKAARESAAAACRSPPVWPKGGGKSSVYAMAPSDEDEDIFLDKTEYPGTTPQQSNSNARSAFHVQRETQTCPRFEILQQTDALPSDADVVVYD</sequence>
<reference evidence="2 3" key="1">
    <citation type="journal article" date="2012" name="Science">
        <title>The Paleozoic origin of enzymatic lignin decomposition reconstructed from 31 fungal genomes.</title>
        <authorList>
            <person name="Floudas D."/>
            <person name="Binder M."/>
            <person name="Riley R."/>
            <person name="Barry K."/>
            <person name="Blanchette R.A."/>
            <person name="Henrissat B."/>
            <person name="Martinez A.T."/>
            <person name="Otillar R."/>
            <person name="Spatafora J.W."/>
            <person name="Yadav J.S."/>
            <person name="Aerts A."/>
            <person name="Benoit I."/>
            <person name="Boyd A."/>
            <person name="Carlson A."/>
            <person name="Copeland A."/>
            <person name="Coutinho P.M."/>
            <person name="de Vries R.P."/>
            <person name="Ferreira P."/>
            <person name="Findley K."/>
            <person name="Foster B."/>
            <person name="Gaskell J."/>
            <person name="Glotzer D."/>
            <person name="Gorecki P."/>
            <person name="Heitman J."/>
            <person name="Hesse C."/>
            <person name="Hori C."/>
            <person name="Igarashi K."/>
            <person name="Jurgens J.A."/>
            <person name="Kallen N."/>
            <person name="Kersten P."/>
            <person name="Kohler A."/>
            <person name="Kuees U."/>
            <person name="Kumar T.K.A."/>
            <person name="Kuo A."/>
            <person name="LaButti K."/>
            <person name="Larrondo L.F."/>
            <person name="Lindquist E."/>
            <person name="Ling A."/>
            <person name="Lombard V."/>
            <person name="Lucas S."/>
            <person name="Lundell T."/>
            <person name="Martin R."/>
            <person name="McLaughlin D.J."/>
            <person name="Morgenstern I."/>
            <person name="Morin E."/>
            <person name="Murat C."/>
            <person name="Nagy L.G."/>
            <person name="Nolan M."/>
            <person name="Ohm R.A."/>
            <person name="Patyshakuliyeva A."/>
            <person name="Rokas A."/>
            <person name="Ruiz-Duenas F.J."/>
            <person name="Sabat G."/>
            <person name="Salamov A."/>
            <person name="Samejima M."/>
            <person name="Schmutz J."/>
            <person name="Slot J.C."/>
            <person name="St John F."/>
            <person name="Stenlid J."/>
            <person name="Sun H."/>
            <person name="Sun S."/>
            <person name="Syed K."/>
            <person name="Tsang A."/>
            <person name="Wiebenga A."/>
            <person name="Young D."/>
            <person name="Pisabarro A."/>
            <person name="Eastwood D.C."/>
            <person name="Martin F."/>
            <person name="Cullen D."/>
            <person name="Grigoriev I.V."/>
            <person name="Hibbett D.S."/>
        </authorList>
    </citation>
    <scope>NUCLEOTIDE SEQUENCE [LARGE SCALE GENOMIC DNA]</scope>
    <source>
        <strain evidence="2 3">MD-104</strain>
    </source>
</reference>
<evidence type="ECO:0000256" key="1">
    <source>
        <dbReference type="SAM" id="MobiDB-lite"/>
    </source>
</evidence>
<name>A0A2H3J985_WOLCO</name>
<accession>A0A2H3J985</accession>
<dbReference type="AlphaFoldDB" id="A0A2H3J985"/>